<dbReference type="InterPro" id="IPR003817">
    <property type="entry name" value="PS_Dcarbxylase"/>
</dbReference>
<name>A0A2B7WIG5_9EURO</name>
<comment type="caution">
    <text evidence="3">The sequence shown here is derived from an EMBL/GenBank/DDBJ whole genome shotgun (WGS) entry which is preliminary data.</text>
</comment>
<dbReference type="AlphaFoldDB" id="A0A2B7WIG5"/>
<gene>
    <name evidence="3" type="ORF">AJ79_08665</name>
</gene>
<dbReference type="GO" id="GO:0008654">
    <property type="term" value="P:phospholipid biosynthetic process"/>
    <property type="evidence" value="ECO:0007669"/>
    <property type="project" value="InterPro"/>
</dbReference>
<reference evidence="3 4" key="1">
    <citation type="submission" date="2017-10" db="EMBL/GenBank/DDBJ databases">
        <title>Comparative genomics in systemic dimorphic fungi from Ajellomycetaceae.</title>
        <authorList>
            <person name="Munoz J.F."/>
            <person name="Mcewen J.G."/>
            <person name="Clay O.K."/>
            <person name="Cuomo C.A."/>
        </authorList>
    </citation>
    <scope>NUCLEOTIDE SEQUENCE [LARGE SCALE GENOMIC DNA]</scope>
    <source>
        <strain evidence="3 4">UAMH5409</strain>
    </source>
</reference>
<evidence type="ECO:0000313" key="4">
    <source>
        <dbReference type="Proteomes" id="UP000223968"/>
    </source>
</evidence>
<dbReference type="STRING" id="1447875.A0A2B7WIG5"/>
<accession>A0A2B7WIG5</accession>
<sequence length="405" mass="44996">MTKYEQIVNELVDLLWEVDDLEDAVRNALAYDIPEMRRYGITSANGFLEFANWLVTAWIPTETTKGKDIYEILCIFYFVLDQEPLGIRQTPITPKSAAKPAEEALTPLSKWVVDFAKVVGLHLGRPRSISDASLLTFWNSPSFHVNEAEIPEGGFGSFNEFFCRKLKPGMRAIDGEGQDKIVFFPADSTFAGAFEISDESEVVLKGLPWKVSDLLKGSDGKPSPNAGSFEDGVWMHCFLNTFDYHRQHAPVSGKVIEAKNIDGAAYLEVIVKRDEKTQTNYLAPCRRMRGKAKAKTGDEVGTLDAPDSPGYQFLQARGLIVIDNPKLGKVAVLPIGMAQVSSVVLVPDLVGKEIKKGQEISHFEFGGSDCVMLFEKKARVSGFPDSEVRTHYNYGEKLCTAHFKL</sequence>
<organism evidence="3 4">
    <name type="scientific">Helicocarpus griseus UAMH5409</name>
    <dbReference type="NCBI Taxonomy" id="1447875"/>
    <lineage>
        <taxon>Eukaryota</taxon>
        <taxon>Fungi</taxon>
        <taxon>Dikarya</taxon>
        <taxon>Ascomycota</taxon>
        <taxon>Pezizomycotina</taxon>
        <taxon>Eurotiomycetes</taxon>
        <taxon>Eurotiomycetidae</taxon>
        <taxon>Onygenales</taxon>
        <taxon>Ajellomycetaceae</taxon>
        <taxon>Helicocarpus</taxon>
    </lineage>
</organism>
<evidence type="ECO:0008006" key="5">
    <source>
        <dbReference type="Google" id="ProtNLM"/>
    </source>
</evidence>
<dbReference type="PANTHER" id="PTHR10067">
    <property type="entry name" value="PHOSPHATIDYLSERINE DECARBOXYLASE"/>
    <property type="match status" value="1"/>
</dbReference>
<protein>
    <recommendedName>
        <fullName evidence="5">Phosphatidylserine decarboxylase</fullName>
    </recommendedName>
</protein>
<dbReference type="OrthoDB" id="5973539at2759"/>
<dbReference type="GO" id="GO:0004609">
    <property type="term" value="F:phosphatidylserine decarboxylase activity"/>
    <property type="evidence" value="ECO:0007669"/>
    <property type="project" value="InterPro"/>
</dbReference>
<keyword evidence="4" id="KW-1185">Reference proteome</keyword>
<keyword evidence="2" id="KW-0456">Lyase</keyword>
<dbReference type="Pfam" id="PF02666">
    <property type="entry name" value="PS_Dcarbxylase"/>
    <property type="match status" value="1"/>
</dbReference>
<dbReference type="PANTHER" id="PTHR10067:SF13">
    <property type="entry name" value="PHOSPHATIDYLSERINE DECARBOXYLASE"/>
    <property type="match status" value="1"/>
</dbReference>
<evidence type="ECO:0000256" key="2">
    <source>
        <dbReference type="ARBA" id="ARBA00023239"/>
    </source>
</evidence>
<evidence type="ECO:0000313" key="3">
    <source>
        <dbReference type="EMBL" id="PGG99173.1"/>
    </source>
</evidence>
<proteinExistence type="predicted"/>
<keyword evidence="1" id="KW-0210">Decarboxylase</keyword>
<dbReference type="Proteomes" id="UP000223968">
    <property type="component" value="Unassembled WGS sequence"/>
</dbReference>
<dbReference type="EMBL" id="PDNB01000212">
    <property type="protein sequence ID" value="PGG99173.1"/>
    <property type="molecule type" value="Genomic_DNA"/>
</dbReference>
<evidence type="ECO:0000256" key="1">
    <source>
        <dbReference type="ARBA" id="ARBA00022793"/>
    </source>
</evidence>